<keyword evidence="1" id="KW-0812">Transmembrane</keyword>
<comment type="caution">
    <text evidence="2">The sequence shown here is derived from an EMBL/GenBank/DDBJ whole genome shotgun (WGS) entry which is preliminary data.</text>
</comment>
<sequence>MNRRRRGSRLLVDDDADPLSVVVNLFDVAMVFAVSLMVAMVMHMNMTEVFGNEDFTVVKNPGKDNMEIITKQGKQINTYKASGETTDNNGAKGKRLGTAYQLENGQIIYVPE</sequence>
<keyword evidence="1" id="KW-1133">Transmembrane helix</keyword>
<protein>
    <recommendedName>
        <fullName evidence="4">DUF2149 domain-containing protein</fullName>
    </recommendedName>
</protein>
<dbReference type="Pfam" id="PF09919">
    <property type="entry name" value="DUF2149"/>
    <property type="match status" value="1"/>
</dbReference>
<feature type="transmembrane region" description="Helical" evidence="1">
    <location>
        <begin position="21"/>
        <end position="42"/>
    </location>
</feature>
<dbReference type="STRING" id="649760.HMPREF0971_02366"/>
<gene>
    <name evidence="2" type="ORF">HMPREF0971_02366</name>
</gene>
<evidence type="ECO:0000313" key="2">
    <source>
        <dbReference type="EMBL" id="EFB31217.1"/>
    </source>
</evidence>
<name>D1QTN7_9BACT</name>
<dbReference type="HOGENOM" id="CLU_156335_0_0_10"/>
<dbReference type="Proteomes" id="UP000004079">
    <property type="component" value="Unassembled WGS sequence"/>
</dbReference>
<evidence type="ECO:0000256" key="1">
    <source>
        <dbReference type="SAM" id="Phobius"/>
    </source>
</evidence>
<accession>D1QTN7</accession>
<dbReference type="EMBL" id="ACUZ02000039">
    <property type="protein sequence ID" value="EFB31217.1"/>
    <property type="molecule type" value="Genomic_DNA"/>
</dbReference>
<dbReference type="InterPro" id="IPR018676">
    <property type="entry name" value="DUF2149"/>
</dbReference>
<evidence type="ECO:0008006" key="4">
    <source>
        <dbReference type="Google" id="ProtNLM"/>
    </source>
</evidence>
<evidence type="ECO:0000313" key="3">
    <source>
        <dbReference type="Proteomes" id="UP000004079"/>
    </source>
</evidence>
<proteinExistence type="predicted"/>
<organism evidence="2 3">
    <name type="scientific">Segatella oris F0302</name>
    <dbReference type="NCBI Taxonomy" id="649760"/>
    <lineage>
        <taxon>Bacteria</taxon>
        <taxon>Pseudomonadati</taxon>
        <taxon>Bacteroidota</taxon>
        <taxon>Bacteroidia</taxon>
        <taxon>Bacteroidales</taxon>
        <taxon>Prevotellaceae</taxon>
        <taxon>Segatella</taxon>
    </lineage>
</organism>
<keyword evidence="1" id="KW-0472">Membrane</keyword>
<reference evidence="2 3" key="1">
    <citation type="submission" date="2009-11" db="EMBL/GenBank/DDBJ databases">
        <authorList>
            <person name="Weinstock G."/>
            <person name="Sodergren E."/>
            <person name="Clifton S."/>
            <person name="Fulton L."/>
            <person name="Fulton B."/>
            <person name="Courtney L."/>
            <person name="Fronick C."/>
            <person name="Harrison M."/>
            <person name="Strong C."/>
            <person name="Farmer C."/>
            <person name="Delahaunty K."/>
            <person name="Markovic C."/>
            <person name="Hall O."/>
            <person name="Minx P."/>
            <person name="Tomlinson C."/>
            <person name="Mitreva M."/>
            <person name="Nelson J."/>
            <person name="Hou S."/>
            <person name="Wollam A."/>
            <person name="Pepin K.H."/>
            <person name="Johnson M."/>
            <person name="Bhonagiri V."/>
            <person name="Nash W.E."/>
            <person name="Warren W."/>
            <person name="Chinwalla A."/>
            <person name="Mardis E.R."/>
            <person name="Wilson R.K."/>
        </authorList>
    </citation>
    <scope>NUCLEOTIDE SEQUENCE [LARGE SCALE GENOMIC DNA]</scope>
    <source>
        <strain evidence="2 3">F0302</strain>
    </source>
</reference>
<dbReference type="RefSeq" id="WP_004374428.1">
    <property type="nucleotide sequence ID" value="NZ_GG703887.1"/>
</dbReference>
<dbReference type="AlphaFoldDB" id="D1QTN7"/>